<evidence type="ECO:0000313" key="4">
    <source>
        <dbReference type="Proteomes" id="UP000314987"/>
    </source>
</evidence>
<dbReference type="STRING" id="29139.ENSVURP00010030094"/>
<reference evidence="3" key="3">
    <citation type="submission" date="2025-09" db="UniProtKB">
        <authorList>
            <consortium name="Ensembl"/>
        </authorList>
    </citation>
    <scope>IDENTIFICATION</scope>
</reference>
<protein>
    <recommendedName>
        <fullName evidence="2">C2H2-type domain-containing protein</fullName>
    </recommendedName>
</protein>
<keyword evidence="1" id="KW-0479">Metal-binding</keyword>
<dbReference type="OMA" id="HHYRMEV"/>
<dbReference type="GeneTree" id="ENSGT00390000008232"/>
<evidence type="ECO:0000259" key="2">
    <source>
        <dbReference type="PROSITE" id="PS50157"/>
    </source>
</evidence>
<dbReference type="InterPro" id="IPR013087">
    <property type="entry name" value="Znf_C2H2_type"/>
</dbReference>
<evidence type="ECO:0000256" key="1">
    <source>
        <dbReference type="PROSITE-ProRule" id="PRU00042"/>
    </source>
</evidence>
<dbReference type="Ensembl" id="ENSVURT00010034266.1">
    <property type="protein sequence ID" value="ENSVURP00010030094.1"/>
    <property type="gene ID" value="ENSVURG00010023013.1"/>
</dbReference>
<organism evidence="3 4">
    <name type="scientific">Vombatus ursinus</name>
    <name type="common">Common wombat</name>
    <dbReference type="NCBI Taxonomy" id="29139"/>
    <lineage>
        <taxon>Eukaryota</taxon>
        <taxon>Metazoa</taxon>
        <taxon>Chordata</taxon>
        <taxon>Craniata</taxon>
        <taxon>Vertebrata</taxon>
        <taxon>Euteleostomi</taxon>
        <taxon>Mammalia</taxon>
        <taxon>Metatheria</taxon>
        <taxon>Diprotodontia</taxon>
        <taxon>Vombatidae</taxon>
        <taxon>Vombatus</taxon>
    </lineage>
</organism>
<evidence type="ECO:0000313" key="3">
    <source>
        <dbReference type="Ensembl" id="ENSVURP00010030094.1"/>
    </source>
</evidence>
<reference evidence="4" key="1">
    <citation type="submission" date="2018-12" db="EMBL/GenBank/DDBJ databases">
        <authorList>
            <person name="Yazar S."/>
        </authorList>
    </citation>
    <scope>NUCLEOTIDE SEQUENCE [LARGE SCALE GENOMIC DNA]</scope>
</reference>
<dbReference type="Proteomes" id="UP000314987">
    <property type="component" value="Unassembled WGS sequence"/>
</dbReference>
<dbReference type="PROSITE" id="PS00028">
    <property type="entry name" value="ZINC_FINGER_C2H2_1"/>
    <property type="match status" value="2"/>
</dbReference>
<dbReference type="Gene3D" id="3.30.160.60">
    <property type="entry name" value="Classic Zinc Finger"/>
    <property type="match status" value="2"/>
</dbReference>
<feature type="domain" description="C2H2-type" evidence="2">
    <location>
        <begin position="30"/>
        <end position="58"/>
    </location>
</feature>
<keyword evidence="1" id="KW-0862">Zinc</keyword>
<proteinExistence type="predicted"/>
<reference evidence="3" key="2">
    <citation type="submission" date="2025-08" db="UniProtKB">
        <authorList>
            <consortium name="Ensembl"/>
        </authorList>
    </citation>
    <scope>IDENTIFICATION</scope>
</reference>
<keyword evidence="4" id="KW-1185">Reference proteome</keyword>
<sequence>MVCLLNEGPPGNRGFSPVHITCQAPVITMFTCDICGELVASEEDMKTHLLLTHMENEVICPFCKLSGVNYDEMCLHIETAHFEQNENERDLEKVNQVQRRTLDRKTEKENSHHYRMEVNEDVYSACASNDLKITDHRHSKDASLKCKTFHSENLTELRELQENRLNQSDLTEINESLSSIPECPFCGKIEACNEDLETHVKKKHANLLDSPAEGQDQPFYECPICGLICTNYQILHEHIDLHLEEGHFEGELKNENVDNC</sequence>
<accession>A0A4X2LX19</accession>
<name>A0A4X2LX19_VOMUR</name>
<dbReference type="AlphaFoldDB" id="A0A4X2LX19"/>
<dbReference type="GO" id="GO:0008270">
    <property type="term" value="F:zinc ion binding"/>
    <property type="evidence" value="ECO:0007669"/>
    <property type="project" value="UniProtKB-KW"/>
</dbReference>
<dbReference type="PROSITE" id="PS50157">
    <property type="entry name" value="ZINC_FINGER_C2H2_2"/>
    <property type="match status" value="1"/>
</dbReference>
<dbReference type="SMART" id="SM00355">
    <property type="entry name" value="ZnF_C2H2"/>
    <property type="match status" value="4"/>
</dbReference>
<keyword evidence="1" id="KW-0863">Zinc-finger</keyword>